<evidence type="ECO:0000313" key="2">
    <source>
        <dbReference type="Proteomes" id="UP000049222"/>
    </source>
</evidence>
<organism evidence="1 2">
    <name type="scientific">Jannaschia donghaensis</name>
    <dbReference type="NCBI Taxonomy" id="420998"/>
    <lineage>
        <taxon>Bacteria</taxon>
        <taxon>Pseudomonadati</taxon>
        <taxon>Pseudomonadota</taxon>
        <taxon>Alphaproteobacteria</taxon>
        <taxon>Rhodobacterales</taxon>
        <taxon>Roseobacteraceae</taxon>
        <taxon>Jannaschia</taxon>
    </lineage>
</organism>
<dbReference type="SUPFAM" id="SSF81301">
    <property type="entry name" value="Nucleotidyltransferase"/>
    <property type="match status" value="1"/>
</dbReference>
<dbReference type="STRING" id="420998.JDO7802_03028"/>
<gene>
    <name evidence="1" type="ORF">JDO7802_03028</name>
</gene>
<proteinExistence type="predicted"/>
<protein>
    <submittedName>
        <fullName evidence="1">Uncharacterized protein</fullName>
    </submittedName>
</protein>
<dbReference type="Proteomes" id="UP000049222">
    <property type="component" value="Unassembled WGS sequence"/>
</dbReference>
<name>A0A0M6YM66_9RHOB</name>
<dbReference type="EMBL" id="CXSU01000012">
    <property type="protein sequence ID" value="CTQ50994.1"/>
    <property type="molecule type" value="Genomic_DNA"/>
</dbReference>
<evidence type="ECO:0000313" key="1">
    <source>
        <dbReference type="EMBL" id="CTQ50994.1"/>
    </source>
</evidence>
<sequence length="268" mass="29593">MTHDKTIATIVAATRDVLGLRALFLSGSYGMGTQDAFSDIDFLLVAEEGASDATADLWRKAVARTGEIVLWWDRTNVPVLINAITADWTRTDVVMLKPDQMRGQSRARLKPLFDHDGLYDTLPERLPPAAANPTGFRRQVEEFIRILGLLPLAAGRGEYINGVLGVFHLRNLLVDLMIEETGVPDRGGVLSLNRLLTPEQRAELTGLPPAIADHEAMIAAHLAYAAAYLPRARRRAMAIGADWPDRFEAVTWARLGKTLDLTRPYDLA</sequence>
<dbReference type="RefSeq" id="WP_055086751.1">
    <property type="nucleotide sequence ID" value="NZ_CXSU01000012.1"/>
</dbReference>
<keyword evidence="2" id="KW-1185">Reference proteome</keyword>
<dbReference type="CDD" id="cd05403">
    <property type="entry name" value="NT_KNTase_like"/>
    <property type="match status" value="1"/>
</dbReference>
<dbReference type="OrthoDB" id="7375008at2"/>
<dbReference type="AlphaFoldDB" id="A0A0M6YM66"/>
<dbReference type="Gene3D" id="3.30.460.10">
    <property type="entry name" value="Beta Polymerase, domain 2"/>
    <property type="match status" value="1"/>
</dbReference>
<reference evidence="1 2" key="1">
    <citation type="submission" date="2015-07" db="EMBL/GenBank/DDBJ databases">
        <authorList>
            <person name="Noorani M."/>
        </authorList>
    </citation>
    <scope>NUCLEOTIDE SEQUENCE [LARGE SCALE GENOMIC DNA]</scope>
    <source>
        <strain evidence="1 2">CECT 7802</strain>
    </source>
</reference>
<accession>A0A0M6YM66</accession>
<dbReference type="InterPro" id="IPR043519">
    <property type="entry name" value="NT_sf"/>
</dbReference>